<dbReference type="Gene3D" id="3.30.420.10">
    <property type="entry name" value="Ribonuclease H-like superfamily/Ribonuclease H"/>
    <property type="match status" value="1"/>
</dbReference>
<feature type="domain" description="Exonuclease" evidence="1">
    <location>
        <begin position="46"/>
        <end position="213"/>
    </location>
</feature>
<gene>
    <name evidence="2" type="ORF">M5J20_05660</name>
</gene>
<evidence type="ECO:0000259" key="1">
    <source>
        <dbReference type="SMART" id="SM00479"/>
    </source>
</evidence>
<dbReference type="SUPFAM" id="SSF53098">
    <property type="entry name" value="Ribonuclease H-like"/>
    <property type="match status" value="1"/>
</dbReference>
<keyword evidence="2" id="KW-0540">Nuclease</keyword>
<keyword evidence="3" id="KW-1185">Reference proteome</keyword>
<dbReference type="GO" id="GO:0004527">
    <property type="term" value="F:exonuclease activity"/>
    <property type="evidence" value="ECO:0007669"/>
    <property type="project" value="UniProtKB-KW"/>
</dbReference>
<reference evidence="2" key="1">
    <citation type="submission" date="2022-05" db="EMBL/GenBank/DDBJ databases">
        <title>Corynebacterium sp. TA-R-1 sp. nov., isolated from human feces.</title>
        <authorList>
            <person name="Shamsuzzaman M."/>
            <person name="Dahal R.H."/>
        </authorList>
    </citation>
    <scope>NUCLEOTIDE SEQUENCE</scope>
    <source>
        <strain evidence="2">TA-R-1</strain>
    </source>
</reference>
<dbReference type="Proteomes" id="UP001204000">
    <property type="component" value="Unassembled WGS sequence"/>
</dbReference>
<evidence type="ECO:0000313" key="2">
    <source>
        <dbReference type="EMBL" id="MCP1387674.1"/>
    </source>
</evidence>
<dbReference type="PANTHER" id="PTHR30231">
    <property type="entry name" value="DNA POLYMERASE III SUBUNIT EPSILON"/>
    <property type="match status" value="1"/>
</dbReference>
<keyword evidence="2" id="KW-0378">Hydrolase</keyword>
<dbReference type="Pfam" id="PF00929">
    <property type="entry name" value="RNase_T"/>
    <property type="match status" value="1"/>
</dbReference>
<dbReference type="InterPro" id="IPR036397">
    <property type="entry name" value="RNaseH_sf"/>
</dbReference>
<comment type="caution">
    <text evidence="2">The sequence shown here is derived from an EMBL/GenBank/DDBJ whole genome shotgun (WGS) entry which is preliminary data.</text>
</comment>
<keyword evidence="2" id="KW-0269">Exonuclease</keyword>
<accession>A0ABT1G0W4</accession>
<name>A0ABT1G0W4_9CORY</name>
<evidence type="ECO:0000313" key="3">
    <source>
        <dbReference type="Proteomes" id="UP001204000"/>
    </source>
</evidence>
<dbReference type="InterPro" id="IPR013520">
    <property type="entry name" value="Ribonucl_H"/>
</dbReference>
<dbReference type="PANTHER" id="PTHR30231:SF42">
    <property type="entry name" value="EXONUCLEASE"/>
    <property type="match status" value="1"/>
</dbReference>
<dbReference type="SMART" id="SM00479">
    <property type="entry name" value="EXOIII"/>
    <property type="match status" value="1"/>
</dbReference>
<organism evidence="2 3">
    <name type="scientific">Corynebacterium stercoris</name>
    <dbReference type="NCBI Taxonomy" id="2943490"/>
    <lineage>
        <taxon>Bacteria</taxon>
        <taxon>Bacillati</taxon>
        <taxon>Actinomycetota</taxon>
        <taxon>Actinomycetes</taxon>
        <taxon>Mycobacteriales</taxon>
        <taxon>Corynebacteriaceae</taxon>
        <taxon>Corynebacterium</taxon>
    </lineage>
</organism>
<proteinExistence type="predicted"/>
<dbReference type="InterPro" id="IPR012337">
    <property type="entry name" value="RNaseH-like_sf"/>
</dbReference>
<protein>
    <submittedName>
        <fullName evidence="2">Exonuclease domain-containing protein</fullName>
    </submittedName>
</protein>
<sequence>MALIDSLRYYLDGTTAEIERQLPETAAGKGKAAKYLPSVSELLKGEYVTVDFETANRVGGASACQVALVKVRDGELTGQICTYLRPPEEHIAFEFSHIHGIYRGDVEDAPSWFDIADEVVEFVGDAPVYAHNATFDAAVWSGLDRYFFTGTMPKRLYCTARMARRLLPELPDHRLPTVAAYCAPGFQLAHHRADSDALACAHIVAQFQRSRELHPLLPA</sequence>
<dbReference type="RefSeq" id="WP_253577402.1">
    <property type="nucleotide sequence ID" value="NZ_JAMFTQ010000005.1"/>
</dbReference>
<dbReference type="EMBL" id="JAMFTQ010000005">
    <property type="protein sequence ID" value="MCP1387674.1"/>
    <property type="molecule type" value="Genomic_DNA"/>
</dbReference>